<evidence type="ECO:0000256" key="6">
    <source>
        <dbReference type="ARBA" id="ARBA00023136"/>
    </source>
</evidence>
<reference evidence="11" key="3">
    <citation type="submission" date="2016-03" db="UniProtKB">
        <authorList>
            <consortium name="EnsemblProtists"/>
        </authorList>
    </citation>
    <scope>IDENTIFICATION</scope>
</reference>
<dbReference type="InterPro" id="IPR029020">
    <property type="entry name" value="Ammonium/urea_transptr"/>
</dbReference>
<feature type="transmembrane region" description="Helical" evidence="8">
    <location>
        <begin position="56"/>
        <end position="78"/>
    </location>
</feature>
<reference evidence="12" key="2">
    <citation type="submission" date="2012-11" db="EMBL/GenBank/DDBJ databases">
        <authorList>
            <person name="Kuo A."/>
            <person name="Curtis B.A."/>
            <person name="Tanifuji G."/>
            <person name="Burki F."/>
            <person name="Gruber A."/>
            <person name="Irimia M."/>
            <person name="Maruyama S."/>
            <person name="Arias M.C."/>
            <person name="Ball S.G."/>
            <person name="Gile G.H."/>
            <person name="Hirakawa Y."/>
            <person name="Hopkins J.F."/>
            <person name="Rensing S.A."/>
            <person name="Schmutz J."/>
            <person name="Symeonidi A."/>
            <person name="Elias M."/>
            <person name="Eveleigh R.J."/>
            <person name="Herman E.K."/>
            <person name="Klute M.J."/>
            <person name="Nakayama T."/>
            <person name="Obornik M."/>
            <person name="Reyes-Prieto A."/>
            <person name="Armbrust E.V."/>
            <person name="Aves S.J."/>
            <person name="Beiko R.G."/>
            <person name="Coutinho P."/>
            <person name="Dacks J.B."/>
            <person name="Durnford D.G."/>
            <person name="Fast N.M."/>
            <person name="Green B.R."/>
            <person name="Grisdale C."/>
            <person name="Hempe F."/>
            <person name="Henrissat B."/>
            <person name="Hoppner M.P."/>
            <person name="Ishida K.-I."/>
            <person name="Kim E."/>
            <person name="Koreny L."/>
            <person name="Kroth P.G."/>
            <person name="Liu Y."/>
            <person name="Malik S.-B."/>
            <person name="Maier U.G."/>
            <person name="McRose D."/>
            <person name="Mock T."/>
            <person name="Neilson J.A."/>
            <person name="Onodera N.T."/>
            <person name="Poole A.M."/>
            <person name="Pritham E.J."/>
            <person name="Richards T.A."/>
            <person name="Rocap G."/>
            <person name="Roy S.W."/>
            <person name="Sarai C."/>
            <person name="Schaack S."/>
            <person name="Shirato S."/>
            <person name="Slamovits C.H."/>
            <person name="Spencer D.F."/>
            <person name="Suzuki S."/>
            <person name="Worden A.Z."/>
            <person name="Zauner S."/>
            <person name="Barry K."/>
            <person name="Bell C."/>
            <person name="Bharti A.K."/>
            <person name="Crow J.A."/>
            <person name="Grimwood J."/>
            <person name="Kramer R."/>
            <person name="Lindquist E."/>
            <person name="Lucas S."/>
            <person name="Salamov A."/>
            <person name="McFadden G.I."/>
            <person name="Lane C.E."/>
            <person name="Keeling P.J."/>
            <person name="Gray M.W."/>
            <person name="Grigoriev I.V."/>
            <person name="Archibald J.M."/>
        </authorList>
    </citation>
    <scope>NUCLEOTIDE SEQUENCE</scope>
    <source>
        <strain evidence="12">CCMP2712</strain>
    </source>
</reference>
<keyword evidence="12" id="KW-1185">Reference proteome</keyword>
<evidence type="ECO:0000256" key="7">
    <source>
        <dbReference type="ARBA" id="ARBA00023177"/>
    </source>
</evidence>
<evidence type="ECO:0000256" key="5">
    <source>
        <dbReference type="ARBA" id="ARBA00022989"/>
    </source>
</evidence>
<reference evidence="10 12" key="1">
    <citation type="journal article" date="2012" name="Nature">
        <title>Algal genomes reveal evolutionary mosaicism and the fate of nucleomorphs.</title>
        <authorList>
            <consortium name="DOE Joint Genome Institute"/>
            <person name="Curtis B.A."/>
            <person name="Tanifuji G."/>
            <person name="Burki F."/>
            <person name="Gruber A."/>
            <person name="Irimia M."/>
            <person name="Maruyama S."/>
            <person name="Arias M.C."/>
            <person name="Ball S.G."/>
            <person name="Gile G.H."/>
            <person name="Hirakawa Y."/>
            <person name="Hopkins J.F."/>
            <person name="Kuo A."/>
            <person name="Rensing S.A."/>
            <person name="Schmutz J."/>
            <person name="Symeonidi A."/>
            <person name="Elias M."/>
            <person name="Eveleigh R.J."/>
            <person name="Herman E.K."/>
            <person name="Klute M.J."/>
            <person name="Nakayama T."/>
            <person name="Obornik M."/>
            <person name="Reyes-Prieto A."/>
            <person name="Armbrust E.V."/>
            <person name="Aves S.J."/>
            <person name="Beiko R.G."/>
            <person name="Coutinho P."/>
            <person name="Dacks J.B."/>
            <person name="Durnford D.G."/>
            <person name="Fast N.M."/>
            <person name="Green B.R."/>
            <person name="Grisdale C.J."/>
            <person name="Hempel F."/>
            <person name="Henrissat B."/>
            <person name="Hoppner M.P."/>
            <person name="Ishida K."/>
            <person name="Kim E."/>
            <person name="Koreny L."/>
            <person name="Kroth P.G."/>
            <person name="Liu Y."/>
            <person name="Malik S.B."/>
            <person name="Maier U.G."/>
            <person name="McRose D."/>
            <person name="Mock T."/>
            <person name="Neilson J.A."/>
            <person name="Onodera N.T."/>
            <person name="Poole A.M."/>
            <person name="Pritham E.J."/>
            <person name="Richards T.A."/>
            <person name="Rocap G."/>
            <person name="Roy S.W."/>
            <person name="Sarai C."/>
            <person name="Schaack S."/>
            <person name="Shirato S."/>
            <person name="Slamovits C.H."/>
            <person name="Spencer D.F."/>
            <person name="Suzuki S."/>
            <person name="Worden A.Z."/>
            <person name="Zauner S."/>
            <person name="Barry K."/>
            <person name="Bell C."/>
            <person name="Bharti A.K."/>
            <person name="Crow J.A."/>
            <person name="Grimwood J."/>
            <person name="Kramer R."/>
            <person name="Lindquist E."/>
            <person name="Lucas S."/>
            <person name="Salamov A."/>
            <person name="McFadden G.I."/>
            <person name="Lane C.E."/>
            <person name="Keeling P.J."/>
            <person name="Gray M.W."/>
            <person name="Grigoriev I.V."/>
            <person name="Archibald J.M."/>
        </authorList>
    </citation>
    <scope>NUCLEOTIDE SEQUENCE</scope>
    <source>
        <strain evidence="10 12">CCMP2712</strain>
    </source>
</reference>
<dbReference type="SUPFAM" id="SSF111352">
    <property type="entry name" value="Ammonium transporter"/>
    <property type="match status" value="1"/>
</dbReference>
<dbReference type="EMBL" id="JH992991">
    <property type="protein sequence ID" value="EKX47047.1"/>
    <property type="molecule type" value="Genomic_DNA"/>
</dbReference>
<feature type="transmembrane region" description="Helical" evidence="8">
    <location>
        <begin position="22"/>
        <end position="44"/>
    </location>
</feature>
<evidence type="ECO:0000256" key="4">
    <source>
        <dbReference type="ARBA" id="ARBA00022692"/>
    </source>
</evidence>
<evidence type="ECO:0000256" key="1">
    <source>
        <dbReference type="ARBA" id="ARBA00004141"/>
    </source>
</evidence>
<dbReference type="Gene3D" id="1.10.3430.10">
    <property type="entry name" value="Ammonium transporter AmtB like domains"/>
    <property type="match status" value="1"/>
</dbReference>
<dbReference type="OrthoDB" id="534912at2759"/>
<dbReference type="PaxDb" id="55529-EKX47047"/>
<keyword evidence="5 8" id="KW-1133">Transmembrane helix</keyword>
<dbReference type="GO" id="GO:0008519">
    <property type="term" value="F:ammonium channel activity"/>
    <property type="evidence" value="ECO:0007669"/>
    <property type="project" value="InterPro"/>
</dbReference>
<dbReference type="PANTHER" id="PTHR11730:SF6">
    <property type="entry name" value="AMMONIUM TRANSPORTER"/>
    <property type="match status" value="1"/>
</dbReference>
<keyword evidence="3" id="KW-0813">Transport</keyword>
<comment type="similarity">
    <text evidence="2">Belongs to the ammonia transporter channel (TC 1.A.11.2) family.</text>
</comment>
<keyword evidence="7" id="KW-0924">Ammonia transport</keyword>
<dbReference type="AlphaFoldDB" id="L1JFF1"/>
<dbReference type="Proteomes" id="UP000011087">
    <property type="component" value="Unassembled WGS sequence"/>
</dbReference>
<evidence type="ECO:0000256" key="2">
    <source>
        <dbReference type="ARBA" id="ARBA00005887"/>
    </source>
</evidence>
<keyword evidence="4 8" id="KW-0812">Transmembrane</keyword>
<dbReference type="PANTHER" id="PTHR11730">
    <property type="entry name" value="AMMONIUM TRANSPORTER"/>
    <property type="match status" value="1"/>
</dbReference>
<evidence type="ECO:0000313" key="12">
    <source>
        <dbReference type="Proteomes" id="UP000011087"/>
    </source>
</evidence>
<gene>
    <name evidence="10" type="ORF">GUITHDRAFT_69877</name>
</gene>
<feature type="transmembrane region" description="Helical" evidence="8">
    <location>
        <begin position="116"/>
        <end position="135"/>
    </location>
</feature>
<accession>L1JFF1</accession>
<name>L1JFF1_GUITC</name>
<protein>
    <recommendedName>
        <fullName evidence="9">Ammonium transporter AmtB-like domain-containing protein</fullName>
    </recommendedName>
</protein>
<evidence type="ECO:0000313" key="11">
    <source>
        <dbReference type="EnsemblProtists" id="EKX47047"/>
    </source>
</evidence>
<evidence type="ECO:0000313" key="10">
    <source>
        <dbReference type="EMBL" id="EKX47047.1"/>
    </source>
</evidence>
<dbReference type="GO" id="GO:0005886">
    <property type="term" value="C:plasma membrane"/>
    <property type="evidence" value="ECO:0007669"/>
    <property type="project" value="TreeGrafter"/>
</dbReference>
<organism evidence="10">
    <name type="scientific">Guillardia theta (strain CCMP2712)</name>
    <name type="common">Cryptophyte</name>
    <dbReference type="NCBI Taxonomy" id="905079"/>
    <lineage>
        <taxon>Eukaryota</taxon>
        <taxon>Cryptophyceae</taxon>
        <taxon>Pyrenomonadales</taxon>
        <taxon>Geminigeraceae</taxon>
        <taxon>Guillardia</taxon>
    </lineage>
</organism>
<evidence type="ECO:0000256" key="8">
    <source>
        <dbReference type="SAM" id="Phobius"/>
    </source>
</evidence>
<proteinExistence type="inferred from homology"/>
<dbReference type="InterPro" id="IPR024041">
    <property type="entry name" value="NH4_transpt_AmtB-like_dom"/>
</dbReference>
<dbReference type="EnsemblProtists" id="EKX47047">
    <property type="protein sequence ID" value="EKX47047"/>
    <property type="gene ID" value="GUITHDRAFT_69877"/>
</dbReference>
<feature type="domain" description="Ammonium transporter AmtB-like" evidence="9">
    <location>
        <begin position="23"/>
        <end position="166"/>
    </location>
</feature>
<dbReference type="Pfam" id="PF00909">
    <property type="entry name" value="Ammonium_transp"/>
    <property type="match status" value="1"/>
</dbReference>
<dbReference type="GeneID" id="17303794"/>
<sequence>MGSRTSSYWLLQTIENARDIDVAWIIVTGSIGFCVVSGLVFVEVGKVAPKNVITSIFKNLLCIAIATISFWFVGYSFAFGKDRTGFIGDDKRSTIGAAKVWASPCNIRGSDGWENWFFFWVYTATATLTATYGLAERTKIAAYIMFALIFTLFIHPIVMHWVWGTGKFPSPL</sequence>
<comment type="subcellular location">
    <subcellularLocation>
        <location evidence="1">Membrane</location>
        <topology evidence="1">Multi-pass membrane protein</topology>
    </subcellularLocation>
</comment>
<dbReference type="HOGENOM" id="CLU_1558190_0_0_1"/>
<dbReference type="RefSeq" id="XP_005834027.1">
    <property type="nucleotide sequence ID" value="XM_005833970.1"/>
</dbReference>
<dbReference type="KEGG" id="gtt:GUITHDRAFT_69877"/>
<evidence type="ECO:0000256" key="3">
    <source>
        <dbReference type="ARBA" id="ARBA00022448"/>
    </source>
</evidence>
<dbReference type="eggNOG" id="KOG0682">
    <property type="taxonomic scope" value="Eukaryota"/>
</dbReference>
<evidence type="ECO:0000259" key="9">
    <source>
        <dbReference type="Pfam" id="PF00909"/>
    </source>
</evidence>
<feature type="transmembrane region" description="Helical" evidence="8">
    <location>
        <begin position="142"/>
        <end position="163"/>
    </location>
</feature>
<dbReference type="GO" id="GO:0097272">
    <property type="term" value="P:ammonium homeostasis"/>
    <property type="evidence" value="ECO:0007669"/>
    <property type="project" value="TreeGrafter"/>
</dbReference>
<dbReference type="OMA" id="LGRYDCG"/>
<keyword evidence="6 8" id="KW-0472">Membrane</keyword>